<name>A0A4E9DCN1_GIBZA</name>
<dbReference type="AlphaFoldDB" id="A0A4E9DCN1"/>
<protein>
    <submittedName>
        <fullName evidence="2">Uncharacterized protein</fullName>
    </submittedName>
</protein>
<accession>A0A4E9DCN1</accession>
<organism evidence="2">
    <name type="scientific">Gibberella zeae</name>
    <name type="common">Wheat head blight fungus</name>
    <name type="synonym">Fusarium graminearum</name>
    <dbReference type="NCBI Taxonomy" id="5518"/>
    <lineage>
        <taxon>Eukaryota</taxon>
        <taxon>Fungi</taxon>
        <taxon>Dikarya</taxon>
        <taxon>Ascomycota</taxon>
        <taxon>Pezizomycotina</taxon>
        <taxon>Sordariomycetes</taxon>
        <taxon>Hypocreomycetidae</taxon>
        <taxon>Hypocreales</taxon>
        <taxon>Nectriaceae</taxon>
        <taxon>Fusarium</taxon>
    </lineage>
</organism>
<evidence type="ECO:0000256" key="1">
    <source>
        <dbReference type="SAM" id="MobiDB-lite"/>
    </source>
</evidence>
<gene>
    <name evidence="2" type="ORF">FUG_LOCUS251676</name>
</gene>
<feature type="compositionally biased region" description="Polar residues" evidence="1">
    <location>
        <begin position="1"/>
        <end position="14"/>
    </location>
</feature>
<reference evidence="2" key="1">
    <citation type="submission" date="2019-04" db="EMBL/GenBank/DDBJ databases">
        <authorList>
            <person name="Melise S."/>
            <person name="Noan J."/>
            <person name="Okalmin O."/>
        </authorList>
    </citation>
    <scope>NUCLEOTIDE SEQUENCE</scope>
    <source>
        <strain evidence="2">FN9</strain>
    </source>
</reference>
<dbReference type="EMBL" id="CAAKMV010000129">
    <property type="protein sequence ID" value="VIO57386.1"/>
    <property type="molecule type" value="Genomic_DNA"/>
</dbReference>
<evidence type="ECO:0000313" key="2">
    <source>
        <dbReference type="EMBL" id="VIO57386.1"/>
    </source>
</evidence>
<proteinExistence type="predicted"/>
<feature type="region of interest" description="Disordered" evidence="1">
    <location>
        <begin position="1"/>
        <end position="26"/>
    </location>
</feature>
<sequence>MLLQVNPDSAQTVVGESGPVVSDNDSEPPRYQVFHIEHSPNVHKIFIPTSFPRPAGYLYFVTDLSLQDHPQTTLPVTADVLKSSEQMGDIYQSRFVGYIASQDLDRMRAMIKEHSRPLVPSDYAPLPDYVTRCEVWVRAVVAMLLHDGILKAPPPEPAAPGFLGITTRPTVLTNDFTPIIPTDVGVVSLSTRVAEPTWQRRLGLVLQSGGIGW</sequence>